<sequence>MASSVTILLLVTILVVIDVGTSGAKIFKYADSSLKDGRMVNLKIPDPDFHSSDQVAPGEKVTRLRRHLFGGNWRHGRRQKATPYRRTRKRLTHSRQNRGGYRKDKRHWWSHQWPSSDGKDKGFSWSHQRPDSNRKEKGLSRSHQWPSSDGKDRGLSWSHQWPDSDGKGKRFSWSHHWRSGDGNTRRRFVIHTIFNRDRQPDKPTHETTTLKPDPERQPEKPAHQRWPHKPGGDREQDYPDHNNERYNPMRHRYHYQRPSDRWSSWWTRPTNSLSGFIGSLINAFSGGKSWYKTIEEFVYKYAPFIPLVYKKDKCTFVKPIGRPMPQTYVLHKLRIYCIKYPSLCDEAMKNITTSDQEPEKPSGQRPEIIGKPQRPTEKPMKIPEDPATTVQSTDADRTTTFLSTTVDYTTTTPTTTTLGTTNYPMTTAAVPTEKEVFLPPEGSGEVGPELFIPPEAFGEVSPEPFIPPEIPAE</sequence>
<comment type="caution">
    <text evidence="3">The sequence shown here is derived from an EMBL/GenBank/DDBJ whole genome shotgun (WGS) entry which is preliminary data.</text>
</comment>
<feature type="region of interest" description="Disordered" evidence="1">
    <location>
        <begin position="193"/>
        <end position="246"/>
    </location>
</feature>
<gene>
    <name evidence="3" type="ORF">SNE40_003977</name>
</gene>
<feature type="chain" id="PRO_5043027766" evidence="2">
    <location>
        <begin position="24"/>
        <end position="473"/>
    </location>
</feature>
<keyword evidence="2" id="KW-0732">Signal</keyword>
<evidence type="ECO:0000256" key="2">
    <source>
        <dbReference type="SAM" id="SignalP"/>
    </source>
</evidence>
<name>A0AAN8K906_PATCE</name>
<feature type="signal peptide" evidence="2">
    <location>
        <begin position="1"/>
        <end position="23"/>
    </location>
</feature>
<accession>A0AAN8K906</accession>
<protein>
    <submittedName>
        <fullName evidence="3">Uncharacterized protein</fullName>
    </submittedName>
</protein>
<organism evidence="3 4">
    <name type="scientific">Patella caerulea</name>
    <name type="common">Rayed Mediterranean limpet</name>
    <dbReference type="NCBI Taxonomy" id="87958"/>
    <lineage>
        <taxon>Eukaryota</taxon>
        <taxon>Metazoa</taxon>
        <taxon>Spiralia</taxon>
        <taxon>Lophotrochozoa</taxon>
        <taxon>Mollusca</taxon>
        <taxon>Gastropoda</taxon>
        <taxon>Patellogastropoda</taxon>
        <taxon>Patelloidea</taxon>
        <taxon>Patellidae</taxon>
        <taxon>Patella</taxon>
    </lineage>
</organism>
<feature type="compositionally biased region" description="Basic residues" evidence="1">
    <location>
        <begin position="75"/>
        <end position="96"/>
    </location>
</feature>
<evidence type="ECO:0000256" key="1">
    <source>
        <dbReference type="SAM" id="MobiDB-lite"/>
    </source>
</evidence>
<feature type="compositionally biased region" description="Basic and acidic residues" evidence="1">
    <location>
        <begin position="230"/>
        <end position="244"/>
    </location>
</feature>
<dbReference type="Proteomes" id="UP001347796">
    <property type="component" value="Unassembled WGS sequence"/>
</dbReference>
<feature type="compositionally biased region" description="Basic and acidic residues" evidence="1">
    <location>
        <begin position="374"/>
        <end position="384"/>
    </location>
</feature>
<reference evidence="3 4" key="1">
    <citation type="submission" date="2024-01" db="EMBL/GenBank/DDBJ databases">
        <title>The genome of the rayed Mediterranean limpet Patella caerulea (Linnaeus, 1758).</title>
        <authorList>
            <person name="Anh-Thu Weber A."/>
            <person name="Halstead-Nussloch G."/>
        </authorList>
    </citation>
    <scope>NUCLEOTIDE SEQUENCE [LARGE SCALE GENOMIC DNA]</scope>
    <source>
        <strain evidence="3">AATW-2023a</strain>
        <tissue evidence="3">Whole specimen</tissue>
    </source>
</reference>
<feature type="compositionally biased region" description="Basic and acidic residues" evidence="1">
    <location>
        <begin position="212"/>
        <end position="222"/>
    </location>
</feature>
<proteinExistence type="predicted"/>
<dbReference type="AlphaFoldDB" id="A0AAN8K906"/>
<feature type="compositionally biased region" description="Basic and acidic residues" evidence="1">
    <location>
        <begin position="117"/>
        <end position="139"/>
    </location>
</feature>
<keyword evidence="4" id="KW-1185">Reference proteome</keyword>
<feature type="compositionally biased region" description="Basic and acidic residues" evidence="1">
    <location>
        <begin position="194"/>
        <end position="205"/>
    </location>
</feature>
<feature type="region of interest" description="Disordered" evidence="1">
    <location>
        <begin position="352"/>
        <end position="394"/>
    </location>
</feature>
<evidence type="ECO:0000313" key="3">
    <source>
        <dbReference type="EMBL" id="KAK6192526.1"/>
    </source>
</evidence>
<feature type="region of interest" description="Disordered" evidence="1">
    <location>
        <begin position="75"/>
        <end position="177"/>
    </location>
</feature>
<dbReference type="EMBL" id="JAZGQO010000002">
    <property type="protein sequence ID" value="KAK6192526.1"/>
    <property type="molecule type" value="Genomic_DNA"/>
</dbReference>
<evidence type="ECO:0000313" key="4">
    <source>
        <dbReference type="Proteomes" id="UP001347796"/>
    </source>
</evidence>